<feature type="compositionally biased region" description="Acidic residues" evidence="2">
    <location>
        <begin position="85"/>
        <end position="97"/>
    </location>
</feature>
<gene>
    <name evidence="3" type="ORF">SOO65_18265</name>
</gene>
<keyword evidence="4" id="KW-1185">Reference proteome</keyword>
<evidence type="ECO:0008006" key="5">
    <source>
        <dbReference type="Google" id="ProtNLM"/>
    </source>
</evidence>
<name>A0AAX4HMQ9_9BACT</name>
<dbReference type="Proteomes" id="UP001324634">
    <property type="component" value="Chromosome"/>
</dbReference>
<feature type="region of interest" description="Disordered" evidence="2">
    <location>
        <begin position="1"/>
        <end position="39"/>
    </location>
</feature>
<organism evidence="3 4">
    <name type="scientific">Peredibacter starrii</name>
    <dbReference type="NCBI Taxonomy" id="28202"/>
    <lineage>
        <taxon>Bacteria</taxon>
        <taxon>Pseudomonadati</taxon>
        <taxon>Bdellovibrionota</taxon>
        <taxon>Bacteriovoracia</taxon>
        <taxon>Bacteriovoracales</taxon>
        <taxon>Bacteriovoracaceae</taxon>
        <taxon>Peredibacter</taxon>
    </lineage>
</organism>
<proteinExistence type="predicted"/>
<keyword evidence="1" id="KW-0175">Coiled coil</keyword>
<accession>A0AAX4HMQ9</accession>
<dbReference type="KEGG" id="psti:SOO65_18265"/>
<feature type="compositionally biased region" description="Basic and acidic residues" evidence="2">
    <location>
        <begin position="20"/>
        <end position="30"/>
    </location>
</feature>
<feature type="region of interest" description="Disordered" evidence="2">
    <location>
        <begin position="72"/>
        <end position="112"/>
    </location>
</feature>
<evidence type="ECO:0000256" key="1">
    <source>
        <dbReference type="SAM" id="Coils"/>
    </source>
</evidence>
<sequence length="218" mass="25029">MNRPSYDEYEEVESPFASKSSEKSSPSRERLRTRKNVFNRPFAADSTTAPTYFETTATRKAIGHADNTDLIEHRKSELSETPIEYLDEEEEVEEEEVVEKRPARSTNTSSKKKDKLKKNLLTKIGWSVIGLLVLRLICMDRGVWDYFSTEGVIKEKLEEHASIQKENRELKTEITKIQTDRNFQRSLAKEHLGVIAADEFLILFAGESADAPETNRDL</sequence>
<dbReference type="RefSeq" id="WP_321393804.1">
    <property type="nucleotide sequence ID" value="NZ_CP139487.1"/>
</dbReference>
<dbReference type="AlphaFoldDB" id="A0AAX4HMQ9"/>
<evidence type="ECO:0000256" key="2">
    <source>
        <dbReference type="SAM" id="MobiDB-lite"/>
    </source>
</evidence>
<reference evidence="3 4" key="1">
    <citation type="submission" date="2023-11" db="EMBL/GenBank/DDBJ databases">
        <title>Peredibacter starrii A3.12.</title>
        <authorList>
            <person name="Mitchell R.J."/>
        </authorList>
    </citation>
    <scope>NUCLEOTIDE SEQUENCE [LARGE SCALE GENOMIC DNA]</scope>
    <source>
        <strain evidence="3 4">A3.12</strain>
    </source>
</reference>
<feature type="coiled-coil region" evidence="1">
    <location>
        <begin position="153"/>
        <end position="180"/>
    </location>
</feature>
<protein>
    <recommendedName>
        <fullName evidence="5">Septum formation initiator</fullName>
    </recommendedName>
</protein>
<evidence type="ECO:0000313" key="4">
    <source>
        <dbReference type="Proteomes" id="UP001324634"/>
    </source>
</evidence>
<evidence type="ECO:0000313" key="3">
    <source>
        <dbReference type="EMBL" id="WPU64642.1"/>
    </source>
</evidence>
<dbReference type="EMBL" id="CP139487">
    <property type="protein sequence ID" value="WPU64642.1"/>
    <property type="molecule type" value="Genomic_DNA"/>
</dbReference>